<dbReference type="SMART" id="SM00389">
    <property type="entry name" value="HOX"/>
    <property type="match status" value="1"/>
</dbReference>
<keyword evidence="6 7" id="KW-0539">Nucleus</keyword>
<comment type="similarity">
    <text evidence="2">Belongs to the SIX/Sine oculis homeobox family.</text>
</comment>
<dbReference type="GO" id="GO:0005667">
    <property type="term" value="C:transcription regulator complex"/>
    <property type="evidence" value="ECO:0007669"/>
    <property type="project" value="TreeGrafter"/>
</dbReference>
<keyword evidence="11" id="KW-1185">Reference proteome</keyword>
<feature type="domain" description="Homeobox" evidence="9">
    <location>
        <begin position="192"/>
        <end position="252"/>
    </location>
</feature>
<protein>
    <recommendedName>
        <fullName evidence="9">Homeobox domain-containing protein</fullName>
    </recommendedName>
</protein>
<keyword evidence="5 7" id="KW-0371">Homeobox</keyword>
<keyword evidence="3" id="KW-0217">Developmental protein</keyword>
<dbReference type="Gene3D" id="1.10.10.60">
    <property type="entry name" value="Homeodomain-like"/>
    <property type="match status" value="1"/>
</dbReference>
<evidence type="ECO:0000256" key="4">
    <source>
        <dbReference type="ARBA" id="ARBA00023125"/>
    </source>
</evidence>
<dbReference type="GO" id="GO:0000978">
    <property type="term" value="F:RNA polymerase II cis-regulatory region sequence-specific DNA binding"/>
    <property type="evidence" value="ECO:0007669"/>
    <property type="project" value="TreeGrafter"/>
</dbReference>
<evidence type="ECO:0000256" key="8">
    <source>
        <dbReference type="RuleBase" id="RU000682"/>
    </source>
</evidence>
<dbReference type="InterPro" id="IPR001356">
    <property type="entry name" value="HD"/>
</dbReference>
<evidence type="ECO:0000313" key="11">
    <source>
        <dbReference type="Proteomes" id="UP000605970"/>
    </source>
</evidence>
<comment type="subcellular location">
    <subcellularLocation>
        <location evidence="1 7 8">Nucleus</location>
    </subcellularLocation>
</comment>
<dbReference type="Proteomes" id="UP000605970">
    <property type="component" value="Unassembled WGS sequence"/>
</dbReference>
<dbReference type="PROSITE" id="PS50071">
    <property type="entry name" value="HOMEOBOX_2"/>
    <property type="match status" value="1"/>
</dbReference>
<evidence type="ECO:0000256" key="2">
    <source>
        <dbReference type="ARBA" id="ARBA00008161"/>
    </source>
</evidence>
<dbReference type="PANTHER" id="PTHR10390:SF33">
    <property type="entry name" value="PROTEIN OPTIX"/>
    <property type="match status" value="1"/>
</dbReference>
<evidence type="ECO:0000313" key="10">
    <source>
        <dbReference type="EMBL" id="KAF7627348.1"/>
    </source>
</evidence>
<comment type="caution">
    <text evidence="10">The sequence shown here is derived from an EMBL/GenBank/DDBJ whole genome shotgun (WGS) entry which is preliminary data.</text>
</comment>
<dbReference type="GO" id="GO:0005634">
    <property type="term" value="C:nucleus"/>
    <property type="evidence" value="ECO:0007669"/>
    <property type="project" value="UniProtKB-SubCell"/>
</dbReference>
<gene>
    <name evidence="10" type="ORF">Mgra_00009358</name>
</gene>
<dbReference type="PANTHER" id="PTHR10390">
    <property type="entry name" value="HOMEOBOX PROTEIN SIX"/>
    <property type="match status" value="1"/>
</dbReference>
<dbReference type="GO" id="GO:0000981">
    <property type="term" value="F:DNA-binding transcription factor activity, RNA polymerase II-specific"/>
    <property type="evidence" value="ECO:0007669"/>
    <property type="project" value="TreeGrafter"/>
</dbReference>
<dbReference type="OrthoDB" id="3501850at2759"/>
<dbReference type="FunFam" id="1.10.10.60:FF:000046">
    <property type="entry name" value="SIX homeobox 3"/>
    <property type="match status" value="1"/>
</dbReference>
<feature type="DNA-binding region" description="Homeobox" evidence="7">
    <location>
        <begin position="194"/>
        <end position="253"/>
    </location>
</feature>
<evidence type="ECO:0000256" key="3">
    <source>
        <dbReference type="ARBA" id="ARBA00022473"/>
    </source>
</evidence>
<sequence>MSSPSSNSSKDLNECEKTELVDSQQLTTNISPNNEQHLQPGTSESTLFPNGSTNIFPAFSMAAAVAAAAAFCGIKQDVIEKLLMACDRYEEANDVDSLRRFFCTLPRPILIRISLTESVLKAKALLCYHNGNFKELYNIIENNTFSQHSHQKLQQMWQDAHYQEAEKIRGRELGPVDKYRVRKKYPCPPTIWDGEQKNHCFKEKTRSKLREHYLNDPYPNPAKKKILADETGLTPMQVGNWFKNRRQRDRAATQKHRMSKNMLPAGLSLTGKSRKNNVIMTLQDSSSCCSSEEQQTTNHSVAKLLAPSSN</sequence>
<dbReference type="CDD" id="cd00086">
    <property type="entry name" value="homeodomain"/>
    <property type="match status" value="1"/>
</dbReference>
<dbReference type="SUPFAM" id="SSF46689">
    <property type="entry name" value="Homeodomain-like"/>
    <property type="match status" value="1"/>
</dbReference>
<evidence type="ECO:0000259" key="9">
    <source>
        <dbReference type="PROSITE" id="PS50071"/>
    </source>
</evidence>
<dbReference type="EMBL" id="JABEBT010000151">
    <property type="protein sequence ID" value="KAF7627348.1"/>
    <property type="molecule type" value="Genomic_DNA"/>
</dbReference>
<evidence type="ECO:0000256" key="5">
    <source>
        <dbReference type="ARBA" id="ARBA00023155"/>
    </source>
</evidence>
<reference evidence="10" key="1">
    <citation type="journal article" date="2020" name="Ecol. Evol.">
        <title>Genome structure and content of the rice root-knot nematode (Meloidogyne graminicola).</title>
        <authorList>
            <person name="Phan N.T."/>
            <person name="Danchin E.G.J."/>
            <person name="Klopp C."/>
            <person name="Perfus-Barbeoch L."/>
            <person name="Kozlowski D.K."/>
            <person name="Koutsovoulos G.D."/>
            <person name="Lopez-Roques C."/>
            <person name="Bouchez O."/>
            <person name="Zahm M."/>
            <person name="Besnard G."/>
            <person name="Bellafiore S."/>
        </authorList>
    </citation>
    <scope>NUCLEOTIDE SEQUENCE</scope>
    <source>
        <strain evidence="10">VN-18</strain>
    </source>
</reference>
<keyword evidence="4 7" id="KW-0238">DNA-binding</keyword>
<evidence type="ECO:0000256" key="1">
    <source>
        <dbReference type="ARBA" id="ARBA00004123"/>
    </source>
</evidence>
<accession>A0A8S9Z9H9</accession>
<dbReference type="AlphaFoldDB" id="A0A8S9Z9H9"/>
<evidence type="ECO:0000256" key="6">
    <source>
        <dbReference type="ARBA" id="ARBA00023242"/>
    </source>
</evidence>
<dbReference type="InterPro" id="IPR031701">
    <property type="entry name" value="SIX1_SD"/>
</dbReference>
<proteinExistence type="inferred from homology"/>
<organism evidence="10 11">
    <name type="scientific">Meloidogyne graminicola</name>
    <dbReference type="NCBI Taxonomy" id="189291"/>
    <lineage>
        <taxon>Eukaryota</taxon>
        <taxon>Metazoa</taxon>
        <taxon>Ecdysozoa</taxon>
        <taxon>Nematoda</taxon>
        <taxon>Chromadorea</taxon>
        <taxon>Rhabditida</taxon>
        <taxon>Tylenchina</taxon>
        <taxon>Tylenchomorpha</taxon>
        <taxon>Tylenchoidea</taxon>
        <taxon>Meloidogynidae</taxon>
        <taxon>Meloidogyninae</taxon>
        <taxon>Meloidogyne</taxon>
    </lineage>
</organism>
<name>A0A8S9Z9H9_9BILA</name>
<evidence type="ECO:0000256" key="7">
    <source>
        <dbReference type="PROSITE-ProRule" id="PRU00108"/>
    </source>
</evidence>
<dbReference type="Pfam" id="PF00046">
    <property type="entry name" value="Homeodomain"/>
    <property type="match status" value="1"/>
</dbReference>
<dbReference type="InterPro" id="IPR009057">
    <property type="entry name" value="Homeodomain-like_sf"/>
</dbReference>
<dbReference type="Pfam" id="PF16878">
    <property type="entry name" value="SIX1_SD"/>
    <property type="match status" value="1"/>
</dbReference>